<protein>
    <submittedName>
        <fullName evidence="2">Uncharacterized protein</fullName>
    </submittedName>
</protein>
<feature type="transmembrane region" description="Helical" evidence="1">
    <location>
        <begin position="100"/>
        <end position="130"/>
    </location>
</feature>
<name>A0A9I9EJ23_CUCME</name>
<dbReference type="AlphaFoldDB" id="A0A9I9EJ23"/>
<keyword evidence="1" id="KW-0472">Membrane</keyword>
<dbReference type="PANTHER" id="PTHR31061:SF5">
    <property type="entry name" value="HEPARAN-ALPHA-GLUCOSAMINIDE N-ACETYLTRANSFERASE CATALYTIC DOMAIN-CONTAINING PROTEIN"/>
    <property type="match status" value="1"/>
</dbReference>
<feature type="transmembrane region" description="Helical" evidence="1">
    <location>
        <begin position="71"/>
        <end position="88"/>
    </location>
</feature>
<feature type="transmembrane region" description="Helical" evidence="1">
    <location>
        <begin position="196"/>
        <end position="218"/>
    </location>
</feature>
<evidence type="ECO:0000313" key="2">
    <source>
        <dbReference type="EnsemblPlants" id="MELO3C034443.2.1"/>
    </source>
</evidence>
<keyword evidence="1" id="KW-1133">Transmembrane helix</keyword>
<organism evidence="2">
    <name type="scientific">Cucumis melo</name>
    <name type="common">Muskmelon</name>
    <dbReference type="NCBI Taxonomy" id="3656"/>
    <lineage>
        <taxon>Eukaryota</taxon>
        <taxon>Viridiplantae</taxon>
        <taxon>Streptophyta</taxon>
        <taxon>Embryophyta</taxon>
        <taxon>Tracheophyta</taxon>
        <taxon>Spermatophyta</taxon>
        <taxon>Magnoliopsida</taxon>
        <taxon>eudicotyledons</taxon>
        <taxon>Gunneridae</taxon>
        <taxon>Pentapetalae</taxon>
        <taxon>rosids</taxon>
        <taxon>fabids</taxon>
        <taxon>Cucurbitales</taxon>
        <taxon>Cucurbitaceae</taxon>
        <taxon>Benincaseae</taxon>
        <taxon>Cucumis</taxon>
    </lineage>
</organism>
<evidence type="ECO:0000256" key="1">
    <source>
        <dbReference type="SAM" id="Phobius"/>
    </source>
</evidence>
<proteinExistence type="predicted"/>
<dbReference type="PANTHER" id="PTHR31061">
    <property type="entry name" value="LD22376P"/>
    <property type="match status" value="1"/>
</dbReference>
<dbReference type="EnsemblPlants" id="MELO3C034443.2.1">
    <property type="protein sequence ID" value="MELO3C034443.2.1"/>
    <property type="gene ID" value="MELO3C034443.2"/>
</dbReference>
<keyword evidence="1" id="KW-0812">Transmembrane</keyword>
<dbReference type="Gramene" id="MELO3C034443.2.1">
    <property type="protein sequence ID" value="MELO3C034443.2.1"/>
    <property type="gene ID" value="MELO3C034443.2"/>
</dbReference>
<feature type="transmembrane region" description="Helical" evidence="1">
    <location>
        <begin position="29"/>
        <end position="51"/>
    </location>
</feature>
<reference evidence="2" key="1">
    <citation type="submission" date="2023-03" db="UniProtKB">
        <authorList>
            <consortium name="EnsemblPlants"/>
        </authorList>
    </citation>
    <scope>IDENTIFICATION</scope>
</reference>
<accession>A0A9I9EJ23</accession>
<sequence>MPIALLPLRRLPFNWIKKIAAVYSYDAKFISVSALLSSTIGIHYGHVLLHFEVQNKALIQLNTHSQRLKQWVAMGFGFFIIGIILHFTNAIPINKQLYSFSYVCFIAEAAGIVFSVQSFVYFIVVSSFIYTDRRLGFFKAILISRMDWNKCNVGVCNGSSGNFATFINGWYYKDPENSLMSTKCYKQWSTNMNEDYINSFPLFFLVVCGPPSYFYFFYCEVVGRLDTALMEEKISVKATFFFPIFLYNDVAACCNWYWIIFSLKVCII</sequence>
<feature type="transmembrane region" description="Helical" evidence="1">
    <location>
        <begin position="238"/>
        <end position="260"/>
    </location>
</feature>